<dbReference type="NCBIfam" id="NF033710">
    <property type="entry name" value="T9SS_OM_PorV"/>
    <property type="match status" value="1"/>
</dbReference>
<proteinExistence type="predicted"/>
<dbReference type="Pfam" id="PF19572">
    <property type="entry name" value="PorV"/>
    <property type="match status" value="1"/>
</dbReference>
<gene>
    <name evidence="3" type="ORF">PORCRE_771</name>
</gene>
<dbReference type="AlphaFoldDB" id="T1CPN8"/>
<comment type="caution">
    <text evidence="3">The sequence shown here is derived from an EMBL/GenBank/DDBJ whole genome shotgun (WGS) entry which is preliminary data.</text>
</comment>
<organism evidence="3 4">
    <name type="scientific">Porphyromonas crevioricanis JCM 15906</name>
    <dbReference type="NCBI Taxonomy" id="1305617"/>
    <lineage>
        <taxon>Bacteria</taxon>
        <taxon>Pseudomonadati</taxon>
        <taxon>Bacteroidota</taxon>
        <taxon>Bacteroidia</taxon>
        <taxon>Bacteroidales</taxon>
        <taxon>Porphyromonadaceae</taxon>
        <taxon>Porphyromonas</taxon>
    </lineage>
</organism>
<dbReference type="EMBL" id="BAOU01000018">
    <property type="protein sequence ID" value="GAD05073.1"/>
    <property type="molecule type" value="Genomic_DNA"/>
</dbReference>
<evidence type="ECO:0000259" key="2">
    <source>
        <dbReference type="Pfam" id="PF19572"/>
    </source>
</evidence>
<evidence type="ECO:0000313" key="3">
    <source>
        <dbReference type="EMBL" id="GAD05073.1"/>
    </source>
</evidence>
<sequence>MAMNKIFSLKSVLSLLVAVAAIGSIEAQNLRTVYTAVPSMQISPDAKAAGMGDQGTSTTPDPYSQFWNLSKYSFMQSKAGVSISYTPWLSKLVNDIYLVQGVGYYMPGQDANQAISASLRYFSLGKLTTFDDMGNSLGDAQPNEFAIDLGYSRQLSESFSMGVALRYIQADRSLRDGSSKGTAFAADVAGFLHKYVMLGDAESLYTFGFNIKNIGTKISFGDNARSSFIPTSLNLGTGLLYPLDEYNTIGFNVEANKLLVPTPPHRGDMTDEEYQKQRDEYRNTSSIAGIFKSFSDAHGGFKEEFQEVNWSLGMEYSYDNRFFIRTGYHYQHPDKGNLSYFTAGAGFKMNVFRVDASYLISTVQNNPLDQTLRFTLAFDMDGISNLLR</sequence>
<dbReference type="InterPro" id="IPR045741">
    <property type="entry name" value="PorV"/>
</dbReference>
<keyword evidence="1" id="KW-0732">Signal</keyword>
<dbReference type="Gene3D" id="2.40.160.60">
    <property type="entry name" value="Outer membrane protein transport protein (OMPP1/FadL/TodX)"/>
    <property type="match status" value="2"/>
</dbReference>
<accession>T1CPN8</accession>
<name>T1CPN8_9PORP</name>
<reference evidence="4" key="1">
    <citation type="journal article" date="2013" name="Genome">
        <title>Draft Genome Sequences of Porphyromonas crevioricanis JCM 15906T and Porphyromonas cansulci JCM 13913T Isolated from a Canine Oral Cavity.</title>
        <authorList>
            <person name="Sakamoto M."/>
            <person name="Tanaka N."/>
            <person name="Shiwa Y."/>
            <person name="Yoshikawa H."/>
            <person name="Ohkuma M."/>
        </authorList>
    </citation>
    <scope>NUCLEOTIDE SEQUENCE [LARGE SCALE GENOMIC DNA]</scope>
    <source>
        <strain evidence="4">JCM 15906</strain>
    </source>
</reference>
<dbReference type="NCBIfam" id="NF033709">
    <property type="entry name" value="PorV_fam"/>
    <property type="match status" value="1"/>
</dbReference>
<reference evidence="3 4" key="2">
    <citation type="journal article" date="2013" name="Genome Announc.">
        <title>Draft Genome Sequences of Porphyromonas crevioricanis JCM 15906T and Porphyromonas cansulci JCM 13913T Isolated from a Canine Oral Cavity.</title>
        <authorList>
            <person name="Sakamoto M."/>
            <person name="Tanaka N."/>
            <person name="Shiwa Y."/>
            <person name="Yoshikawa H."/>
            <person name="Ohkuma M."/>
        </authorList>
    </citation>
    <scope>NUCLEOTIDE SEQUENCE [LARGE SCALE GENOMIC DNA]</scope>
    <source>
        <strain evidence="3 4">JCM 15906</strain>
    </source>
</reference>
<dbReference type="Proteomes" id="UP000018031">
    <property type="component" value="Unassembled WGS sequence"/>
</dbReference>
<feature type="signal peptide" evidence="1">
    <location>
        <begin position="1"/>
        <end position="20"/>
    </location>
</feature>
<dbReference type="InterPro" id="IPR047799">
    <property type="entry name" value="T9SS_OM_PorV"/>
</dbReference>
<evidence type="ECO:0000256" key="1">
    <source>
        <dbReference type="SAM" id="SignalP"/>
    </source>
</evidence>
<feature type="chain" id="PRO_5004574110" description="Type IX secretion system protein PorV domain-containing protein" evidence="1">
    <location>
        <begin position="21"/>
        <end position="388"/>
    </location>
</feature>
<feature type="domain" description="Type IX secretion system protein PorV" evidence="2">
    <location>
        <begin position="27"/>
        <end position="264"/>
    </location>
</feature>
<evidence type="ECO:0000313" key="4">
    <source>
        <dbReference type="Proteomes" id="UP000018031"/>
    </source>
</evidence>
<protein>
    <recommendedName>
        <fullName evidence="2">Type IX secretion system protein PorV domain-containing protein</fullName>
    </recommendedName>
</protein>